<dbReference type="SMART" id="SM00184">
    <property type="entry name" value="RING"/>
    <property type="match status" value="1"/>
</dbReference>
<evidence type="ECO:0000259" key="7">
    <source>
        <dbReference type="PROSITE" id="PS50865"/>
    </source>
</evidence>
<evidence type="ECO:0000256" key="2">
    <source>
        <dbReference type="ARBA" id="ARBA00022771"/>
    </source>
</evidence>
<dbReference type="InterPro" id="IPR018957">
    <property type="entry name" value="Znf_C3HC4_RING-type"/>
</dbReference>
<dbReference type="Pfam" id="PF00097">
    <property type="entry name" value="zf-C3HC4"/>
    <property type="match status" value="1"/>
</dbReference>
<dbReference type="PROSITE" id="PS01360">
    <property type="entry name" value="ZF_MYND_1"/>
    <property type="match status" value="1"/>
</dbReference>
<dbReference type="Gene3D" id="6.10.140.2220">
    <property type="match status" value="1"/>
</dbReference>
<feature type="repeat" description="ANK" evidence="4">
    <location>
        <begin position="180"/>
        <end position="212"/>
    </location>
</feature>
<dbReference type="EMBL" id="VJMH01007478">
    <property type="protein sequence ID" value="KAF0682925.1"/>
    <property type="molecule type" value="Genomic_DNA"/>
</dbReference>
<keyword evidence="1" id="KW-0479">Metal-binding</keyword>
<organism evidence="9 10">
    <name type="scientific">Aphanomyces stellatus</name>
    <dbReference type="NCBI Taxonomy" id="120398"/>
    <lineage>
        <taxon>Eukaryota</taxon>
        <taxon>Sar</taxon>
        <taxon>Stramenopiles</taxon>
        <taxon>Oomycota</taxon>
        <taxon>Saprolegniomycetes</taxon>
        <taxon>Saprolegniales</taxon>
        <taxon>Verrucalvaceae</taxon>
        <taxon>Aphanomyces</taxon>
    </lineage>
</organism>
<dbReference type="SUPFAM" id="SSF48403">
    <property type="entry name" value="Ankyrin repeat"/>
    <property type="match status" value="1"/>
</dbReference>
<dbReference type="PROSITE" id="PS50088">
    <property type="entry name" value="ANK_REPEAT"/>
    <property type="match status" value="1"/>
</dbReference>
<dbReference type="PROSITE" id="PS50865">
    <property type="entry name" value="ZF_MYND_2"/>
    <property type="match status" value="1"/>
</dbReference>
<dbReference type="SUPFAM" id="SSF144232">
    <property type="entry name" value="HIT/MYND zinc finger-like"/>
    <property type="match status" value="1"/>
</dbReference>
<dbReference type="PROSITE" id="PS50089">
    <property type="entry name" value="ZF_RING_2"/>
    <property type="match status" value="1"/>
</dbReference>
<protein>
    <submittedName>
        <fullName evidence="9">Aste57867_24938 protein</fullName>
    </submittedName>
</protein>
<feature type="domain" description="RING-type" evidence="6">
    <location>
        <begin position="42"/>
        <end position="101"/>
    </location>
</feature>
<dbReference type="Pfam" id="PF01753">
    <property type="entry name" value="zf-MYND"/>
    <property type="match status" value="1"/>
</dbReference>
<dbReference type="Gene3D" id="1.25.40.20">
    <property type="entry name" value="Ankyrin repeat-containing domain"/>
    <property type="match status" value="1"/>
</dbReference>
<dbReference type="GO" id="GO:0008270">
    <property type="term" value="F:zinc ion binding"/>
    <property type="evidence" value="ECO:0007669"/>
    <property type="project" value="UniProtKB-KW"/>
</dbReference>
<evidence type="ECO:0000256" key="3">
    <source>
        <dbReference type="ARBA" id="ARBA00022833"/>
    </source>
</evidence>
<evidence type="ECO:0000256" key="5">
    <source>
        <dbReference type="PROSITE-ProRule" id="PRU00134"/>
    </source>
</evidence>
<dbReference type="SMART" id="SM00248">
    <property type="entry name" value="ANK"/>
    <property type="match status" value="2"/>
</dbReference>
<evidence type="ECO:0000256" key="4">
    <source>
        <dbReference type="PROSITE-ProRule" id="PRU00023"/>
    </source>
</evidence>
<dbReference type="InterPro" id="IPR013083">
    <property type="entry name" value="Znf_RING/FYVE/PHD"/>
</dbReference>
<evidence type="ECO:0000259" key="6">
    <source>
        <dbReference type="PROSITE" id="PS50089"/>
    </source>
</evidence>
<dbReference type="InterPro" id="IPR001841">
    <property type="entry name" value="Znf_RING"/>
</dbReference>
<keyword evidence="2 5" id="KW-0863">Zinc-finger</keyword>
<dbReference type="InterPro" id="IPR002110">
    <property type="entry name" value="Ankyrin_rpt"/>
</dbReference>
<evidence type="ECO:0000256" key="1">
    <source>
        <dbReference type="ARBA" id="ARBA00022723"/>
    </source>
</evidence>
<accession>A0A485LSD9</accession>
<dbReference type="PROSITE" id="PS50297">
    <property type="entry name" value="ANK_REP_REGION"/>
    <property type="match status" value="1"/>
</dbReference>
<dbReference type="Gene3D" id="3.30.40.10">
    <property type="entry name" value="Zinc/RING finger domain, C3HC4 (zinc finger)"/>
    <property type="match status" value="1"/>
</dbReference>
<keyword evidence="10" id="KW-1185">Reference proteome</keyword>
<sequence>MSASDDHNEWLHKFQEGLKQQNSAVIARGVAPPTELTENDECSICMEPMMHAADDADADDDCPDDFPDDHMQLRCGHRFHEMCLFEQDDRGVQPSNCPLCRATCLDNQGRFMAWRRHRHHGPMWFDVGDMLFDEERRHRDMSDSEHDAEYLLQLAGERNAVERITAMLARGVDPNAAYSDGTSALEMATLNSNVDVMRCLVEHGARVNDQVRYAARNDAVLAEVIGKIDEVCAGCNRANVPRLLKCGRCKVSRYCSRECQTGHWREHKAHCNWRAKQGTANP</sequence>
<dbReference type="InterPro" id="IPR002893">
    <property type="entry name" value="Znf_MYND"/>
</dbReference>
<dbReference type="Proteomes" id="UP000332933">
    <property type="component" value="Unassembled WGS sequence"/>
</dbReference>
<dbReference type="SUPFAM" id="SSF57850">
    <property type="entry name" value="RING/U-box"/>
    <property type="match status" value="1"/>
</dbReference>
<name>A0A485LSD9_9STRA</name>
<dbReference type="AlphaFoldDB" id="A0A485LSD9"/>
<evidence type="ECO:0000313" key="10">
    <source>
        <dbReference type="Proteomes" id="UP000332933"/>
    </source>
</evidence>
<reference evidence="9 10" key="1">
    <citation type="submission" date="2019-03" db="EMBL/GenBank/DDBJ databases">
        <authorList>
            <person name="Gaulin E."/>
            <person name="Dumas B."/>
        </authorList>
    </citation>
    <scope>NUCLEOTIDE SEQUENCE [LARGE SCALE GENOMIC DNA]</scope>
    <source>
        <strain evidence="9">CBS 568.67</strain>
    </source>
</reference>
<reference evidence="8" key="2">
    <citation type="submission" date="2019-06" db="EMBL/GenBank/DDBJ databases">
        <title>Genomics analysis of Aphanomyces spp. identifies a new class of oomycete effector associated with host adaptation.</title>
        <authorList>
            <person name="Gaulin E."/>
        </authorList>
    </citation>
    <scope>NUCLEOTIDE SEQUENCE</scope>
    <source>
        <strain evidence="8">CBS 578.67</strain>
    </source>
</reference>
<proteinExistence type="predicted"/>
<keyword evidence="3" id="KW-0862">Zinc</keyword>
<dbReference type="EMBL" id="CAADRA010007504">
    <property type="protein sequence ID" value="VFU01569.1"/>
    <property type="molecule type" value="Genomic_DNA"/>
</dbReference>
<keyword evidence="4" id="KW-0040">ANK repeat</keyword>
<feature type="domain" description="MYND-type" evidence="7">
    <location>
        <begin position="232"/>
        <end position="271"/>
    </location>
</feature>
<evidence type="ECO:0000313" key="9">
    <source>
        <dbReference type="EMBL" id="VFU01569.1"/>
    </source>
</evidence>
<evidence type="ECO:0000313" key="8">
    <source>
        <dbReference type="EMBL" id="KAF0682925.1"/>
    </source>
</evidence>
<dbReference type="OrthoDB" id="40466at2759"/>
<gene>
    <name evidence="9" type="primary">Aste57867_24938</name>
    <name evidence="8" type="ORF">As57867_024860</name>
    <name evidence="9" type="ORF">ASTE57867_24938</name>
</gene>
<dbReference type="InterPro" id="IPR036770">
    <property type="entry name" value="Ankyrin_rpt-contain_sf"/>
</dbReference>